<sequence length="104" mass="11843">MFKEKDLLIPIGVFTVGESKEDYIEMDPYEKGTVDKLKEYNENGVVEMTAEGEKKDFDGYSKGDFFSFGDKGFPVVRSNEIFTKLDVNGQLLSFPNHKLMEGDK</sequence>
<evidence type="ECO:0000313" key="1">
    <source>
        <dbReference type="EMBL" id="ASZ76721.1"/>
    </source>
</evidence>
<organism evidence="1 2">
    <name type="scientific">Enterococcus phage EF1</name>
    <dbReference type="NCBI Taxonomy" id="2025813"/>
    <lineage>
        <taxon>Viruses</taxon>
        <taxon>Duplodnaviria</taxon>
        <taxon>Heunggongvirae</taxon>
        <taxon>Uroviricota</taxon>
        <taxon>Caudoviricetes</taxon>
    </lineage>
</organism>
<name>A0A249XXL9_9CAUD</name>
<dbReference type="EMBL" id="MF001358">
    <property type="protein sequence ID" value="ASZ76721.1"/>
    <property type="molecule type" value="Genomic_DNA"/>
</dbReference>
<keyword evidence="2" id="KW-1185">Reference proteome</keyword>
<reference evidence="1 2" key="1">
    <citation type="submission" date="2017-04" db="EMBL/GenBank/DDBJ databases">
        <title>Complete Genome Sequence of Lytic Bacteriophage EF1 Infecting Enterococcus faecalis Isolates.</title>
        <authorList>
            <person name="Kim D."/>
            <person name="Kim Y.J."/>
            <person name="Han B.K."/>
            <person name="Kim H."/>
        </authorList>
    </citation>
    <scope>NUCLEOTIDE SEQUENCE [LARGE SCALE GENOMIC DNA]</scope>
</reference>
<dbReference type="Proteomes" id="UP000260005">
    <property type="component" value="Segment"/>
</dbReference>
<proteinExistence type="predicted"/>
<evidence type="ECO:0000313" key="2">
    <source>
        <dbReference type="Proteomes" id="UP000260005"/>
    </source>
</evidence>
<protein>
    <submittedName>
        <fullName evidence="1">Uncharacterized protein</fullName>
    </submittedName>
</protein>
<accession>A0A249XXL9</accession>